<accession>H9CW52</accession>
<proteinExistence type="evidence at transcript level"/>
<dbReference type="EMBL" id="JQ398671">
    <property type="protein sequence ID" value="AFD10411.1"/>
    <property type="molecule type" value="mRNA"/>
</dbReference>
<dbReference type="Pfam" id="PF13668">
    <property type="entry name" value="Ferritin_2"/>
    <property type="match status" value="1"/>
</dbReference>
<sequence>MALEHTLSSAVLLTSLFILRSYSLELSVSQAQAPTSDADLLEFQLNLEYLAAEFFFYGASGRGLDGVAPGLTQGGPPPVGGRFAILDPYIRDVIFQFALQKVGHLRAIKREIKGFPRPLLNISKELFADVMDQAFGQRLDPPFNPYANTINFLLASYVISDVAPPVYLGFIQELQNATFMRLVGRLVGVESGQHSIIRAYLFERRNFVVEPYAVTVAEFTNRISGLGNRLGKEGTKSEGVLVPRSEGAEGKVAGNVIAADKDSLAFVKEIAAILRILYGGSERVPGSFYPRGANGRIATSYLSAAP</sequence>
<evidence type="ECO:0000313" key="2">
    <source>
        <dbReference type="EMBL" id="AFD10411.1"/>
    </source>
</evidence>
<dbReference type="PANTHER" id="PTHR31694:SF12">
    <property type="entry name" value="DESICCATION-LIKE PROTEIN"/>
    <property type="match status" value="1"/>
</dbReference>
<name>H9CW52_9FABA</name>
<protein>
    <submittedName>
        <fullName evidence="2">Desiccation-related protein</fullName>
    </submittedName>
</protein>
<evidence type="ECO:0000256" key="1">
    <source>
        <dbReference type="SAM" id="SignalP"/>
    </source>
</evidence>
<dbReference type="PANTHER" id="PTHR31694">
    <property type="entry name" value="DESICCATION-LIKE PROTEIN"/>
    <property type="match status" value="1"/>
</dbReference>
<reference evidence="2" key="1">
    <citation type="submission" date="2012-01" db="EMBL/GenBank/DDBJ databases">
        <authorList>
            <person name="Zha H.-G."/>
        </authorList>
    </citation>
    <scope>NUCLEOTIDE SEQUENCE</scope>
</reference>
<feature type="signal peptide" evidence="1">
    <location>
        <begin position="1"/>
        <end position="23"/>
    </location>
</feature>
<dbReference type="AlphaFoldDB" id="H9CW52"/>
<keyword evidence="1" id="KW-0732">Signal</keyword>
<dbReference type="InterPro" id="IPR052965">
    <property type="entry name" value="Pigment-catalase-like"/>
</dbReference>
<reference evidence="2" key="2">
    <citation type="journal article" date="2013" name="Planta">
        <title>MS-desi, a desiccation-related protein in the floral nectar of the evergreen velvet bean (Mucuna sempervirens Hemsl): molecular identification and characterization.</title>
        <authorList>
            <person name="Zha H.G."/>
            <person name="Liu T."/>
            <person name="Zhou J.J."/>
            <person name="Sun H."/>
        </authorList>
    </citation>
    <scope>NUCLEOTIDE SEQUENCE</scope>
</reference>
<feature type="chain" id="PRO_5003618980" evidence="1">
    <location>
        <begin position="24"/>
        <end position="306"/>
    </location>
</feature>
<organism evidence="2">
    <name type="scientific">Mucuna sempervirens</name>
    <dbReference type="NCBI Taxonomy" id="690556"/>
    <lineage>
        <taxon>Eukaryota</taxon>
        <taxon>Viridiplantae</taxon>
        <taxon>Streptophyta</taxon>
        <taxon>Embryophyta</taxon>
        <taxon>Tracheophyta</taxon>
        <taxon>Spermatophyta</taxon>
        <taxon>Magnoliopsida</taxon>
        <taxon>eudicotyledons</taxon>
        <taxon>Gunneridae</taxon>
        <taxon>Pentapetalae</taxon>
        <taxon>rosids</taxon>
        <taxon>fabids</taxon>
        <taxon>Fabales</taxon>
        <taxon>Fabaceae</taxon>
        <taxon>Papilionoideae</taxon>
        <taxon>50 kb inversion clade</taxon>
        <taxon>NPAAA clade</taxon>
        <taxon>indigoferoid/millettioid clade</taxon>
        <taxon>Phaseoleae</taxon>
        <taxon>Mucuna</taxon>
    </lineage>
</organism>